<sequence length="65" mass="7332">MIKDLPLGSILALAITVICGAIWRQNHSVQRAPSHNHLSCGAIWRQNRRLEDPNHVLTVIMTSYN</sequence>
<dbReference type="Proteomes" id="UP001552299">
    <property type="component" value="Unassembled WGS sequence"/>
</dbReference>
<evidence type="ECO:0000313" key="2">
    <source>
        <dbReference type="Proteomes" id="UP001552299"/>
    </source>
</evidence>
<proteinExistence type="predicted"/>
<accession>A0ABD0UIK7</accession>
<keyword evidence="2" id="KW-1185">Reference proteome</keyword>
<protein>
    <submittedName>
        <fullName evidence="1">Uncharacterized protein</fullName>
    </submittedName>
</protein>
<comment type="caution">
    <text evidence="1">The sequence shown here is derived from an EMBL/GenBank/DDBJ whole genome shotgun (WGS) entry which is preliminary data.</text>
</comment>
<organism evidence="1 2">
    <name type="scientific">Dendrobium thyrsiflorum</name>
    <name type="common">Pinecone-like raceme dendrobium</name>
    <name type="synonym">Orchid</name>
    <dbReference type="NCBI Taxonomy" id="117978"/>
    <lineage>
        <taxon>Eukaryota</taxon>
        <taxon>Viridiplantae</taxon>
        <taxon>Streptophyta</taxon>
        <taxon>Embryophyta</taxon>
        <taxon>Tracheophyta</taxon>
        <taxon>Spermatophyta</taxon>
        <taxon>Magnoliopsida</taxon>
        <taxon>Liliopsida</taxon>
        <taxon>Asparagales</taxon>
        <taxon>Orchidaceae</taxon>
        <taxon>Epidendroideae</taxon>
        <taxon>Malaxideae</taxon>
        <taxon>Dendrobiinae</taxon>
        <taxon>Dendrobium</taxon>
    </lineage>
</organism>
<evidence type="ECO:0000313" key="1">
    <source>
        <dbReference type="EMBL" id="KAL0910152.1"/>
    </source>
</evidence>
<gene>
    <name evidence="1" type="ORF">M5K25_021096</name>
</gene>
<reference evidence="1 2" key="1">
    <citation type="journal article" date="2024" name="Plant Biotechnol. J.">
        <title>Dendrobium thyrsiflorum genome and its molecular insights into genes involved in important horticultural traits.</title>
        <authorList>
            <person name="Chen B."/>
            <person name="Wang J.Y."/>
            <person name="Zheng P.J."/>
            <person name="Li K.L."/>
            <person name="Liang Y.M."/>
            <person name="Chen X.F."/>
            <person name="Zhang C."/>
            <person name="Zhao X."/>
            <person name="He X."/>
            <person name="Zhang G.Q."/>
            <person name="Liu Z.J."/>
            <person name="Xu Q."/>
        </authorList>
    </citation>
    <scope>NUCLEOTIDE SEQUENCE [LARGE SCALE GENOMIC DNA]</scope>
    <source>
        <strain evidence="1">GZMU011</strain>
    </source>
</reference>
<name>A0ABD0UIK7_DENTH</name>
<dbReference type="EMBL" id="JANQDX010000016">
    <property type="protein sequence ID" value="KAL0910152.1"/>
    <property type="molecule type" value="Genomic_DNA"/>
</dbReference>
<dbReference type="AlphaFoldDB" id="A0ABD0UIK7"/>